<dbReference type="EMBL" id="MK482086">
    <property type="protein sequence ID" value="QFC18126.1"/>
    <property type="molecule type" value="Genomic_DNA"/>
</dbReference>
<sequence>MSIYIASHKEINYSLGEPYKKFLLGSCSNDCLDEYIRDCTGDNIAYKNSRYCELTGYYWLWKNSTDEYIGLVHYRRHFQSSGRVFNLNLKSVLTNEEIIRLLNQYDIVLPKKRKLRNNIREEYCRNHYEDDWELAKLIIINRHPEYDEAIKKIEASDSCFDFNMMIAKKELFDSYCEWLFPVLFEIENKIDYSRYDSYQSRVIGFLAERLLNVWIEAQSHLKIKEVKVIHTELSRAESVKGLFKDEVKRLLRCYE</sequence>
<feature type="domain" description="DUF4422" evidence="1">
    <location>
        <begin position="3"/>
        <end position="218"/>
    </location>
</feature>
<proteinExistence type="predicted"/>
<evidence type="ECO:0000259" key="1">
    <source>
        <dbReference type="Pfam" id="PF14393"/>
    </source>
</evidence>
<dbReference type="EMBL" id="MK482087">
    <property type="protein sequence ID" value="QFC18154.1"/>
    <property type="molecule type" value="Genomic_DNA"/>
</dbReference>
<protein>
    <submittedName>
        <fullName evidence="3">EpsF</fullName>
    </submittedName>
    <submittedName>
        <fullName evidence="2">WciB</fullName>
    </submittedName>
</protein>
<dbReference type="AlphaFoldDB" id="A0A5P4S700"/>
<dbReference type="RefSeq" id="WP_025625350.1">
    <property type="nucleotide sequence ID" value="NZ_CANUIE010000016.1"/>
</dbReference>
<accession>A0A5P4S700</accession>
<evidence type="ECO:0000313" key="3">
    <source>
        <dbReference type="EMBL" id="QFC18154.1"/>
    </source>
</evidence>
<evidence type="ECO:0000313" key="2">
    <source>
        <dbReference type="EMBL" id="QFC18126.1"/>
    </source>
</evidence>
<reference evidence="3" key="1">
    <citation type="journal article" date="2019" name="Int. J. Food Microbiol.">
        <title>Developing a novel molecular serotyping system based on capsular polysaccharide synthesis gene clusters of Vibrio parahaemolyticus.</title>
        <authorList>
            <person name="Pang Y."/>
            <person name="Guo X."/>
            <person name="Tian X."/>
            <person name="Liu F."/>
            <person name="Wang L."/>
            <person name="Wu J."/>
            <person name="Zhang S."/>
            <person name="Li S."/>
            <person name="Liu B."/>
        </authorList>
    </citation>
    <scope>NUCLEOTIDE SEQUENCE</scope>
    <source>
        <strain evidence="2">G2881</strain>
        <strain evidence="3">G3586</strain>
    </source>
</reference>
<gene>
    <name evidence="3" type="primary">epsF</name>
    <name evidence="2" type="synonym">wciB</name>
</gene>
<organism evidence="3">
    <name type="scientific">Vibrio parahaemolyticus</name>
    <dbReference type="NCBI Taxonomy" id="670"/>
    <lineage>
        <taxon>Bacteria</taxon>
        <taxon>Pseudomonadati</taxon>
        <taxon>Pseudomonadota</taxon>
        <taxon>Gammaproteobacteria</taxon>
        <taxon>Vibrionales</taxon>
        <taxon>Vibrionaceae</taxon>
        <taxon>Vibrio</taxon>
    </lineage>
</organism>
<name>A0A5P4S700_VIBPH</name>
<dbReference type="InterPro" id="IPR025536">
    <property type="entry name" value="DUF4422"/>
</dbReference>
<dbReference type="Pfam" id="PF14393">
    <property type="entry name" value="DUF4422"/>
    <property type="match status" value="1"/>
</dbReference>